<evidence type="ECO:0000256" key="6">
    <source>
        <dbReference type="ARBA" id="ARBA00022741"/>
    </source>
</evidence>
<dbReference type="OrthoDB" id="1668230at2759"/>
<dbReference type="FunFam" id="1.10.510.10:FF:000008">
    <property type="entry name" value="Non-specific serine/threonine protein kinase"/>
    <property type="match status" value="1"/>
</dbReference>
<feature type="compositionally biased region" description="Basic and acidic residues" evidence="12">
    <location>
        <begin position="860"/>
        <end position="884"/>
    </location>
</feature>
<dbReference type="InterPro" id="IPR000719">
    <property type="entry name" value="Prot_kinase_dom"/>
</dbReference>
<keyword evidence="8 11" id="KW-0067">ATP-binding</keyword>
<dbReference type="Pfam" id="PF00069">
    <property type="entry name" value="Pkinase"/>
    <property type="match status" value="1"/>
</dbReference>
<dbReference type="SMART" id="SM00220">
    <property type="entry name" value="S_TKc"/>
    <property type="match status" value="1"/>
</dbReference>
<name>A0A078AA59_STYLE</name>
<evidence type="ECO:0000256" key="5">
    <source>
        <dbReference type="ARBA" id="ARBA00022679"/>
    </source>
</evidence>
<keyword evidence="4" id="KW-0597">Phosphoprotein</keyword>
<evidence type="ECO:0000256" key="11">
    <source>
        <dbReference type="PROSITE-ProRule" id="PRU10141"/>
    </source>
</evidence>
<dbReference type="EC" id="2.7.11.1" evidence="2"/>
<evidence type="ECO:0000256" key="7">
    <source>
        <dbReference type="ARBA" id="ARBA00022777"/>
    </source>
</evidence>
<evidence type="ECO:0000256" key="10">
    <source>
        <dbReference type="ARBA" id="ARBA00048679"/>
    </source>
</evidence>
<proteinExistence type="inferred from homology"/>
<feature type="domain" description="AGC-kinase C-terminal" evidence="14">
    <location>
        <begin position="400"/>
        <end position="544"/>
    </location>
</feature>
<dbReference type="CDD" id="cd05123">
    <property type="entry name" value="STKc_AGC"/>
    <property type="match status" value="1"/>
</dbReference>
<sequence>MGNLAGKLEDNFDYINQGQAYQPRKTESSIHGQDMEFSNREGYLQHRTQQFSALEQILSKQYLIELICMSPAIITKEKSEPGQEQNFYAPQTKGTSVAPLKSKKNLTIDTTNDPAAQSTMIGQQDESQAANIDVKPPVLKDFDIVRVIGKGGFSTVFQVRKKEEGSIYAMKCLKKEQIKRENKVRHVMNEREILQNVKHPFIVKMHWAFQSEHYLFIVLEFCPGGEIFYHMNKVLRFSERVAKFYFAEIVLALEYLHQHNIFYRDLKPENILLDQDGHIKLTDFGISRINFTERERSNSFCGSPEYMSPEMLRQGRVHGRSLDFYSLGSLLFEMLTGLPPHFSENRDEMYRKILHNKVEYPKYLSPMAKSLLKGLLVKNPEQRLGSAYGIQEIKDHPFCMDINWDDVINKRLLPPIKPSQKYSNFDPEYTNLPVRFTYEEDFQEPVLKRRKSDPGGAFDVYSAQIKNTGNEIVNWFQQAFMFPSQGSDQQLKDKFYQHLASQRGTQNLDASQFIDPTLVQVQRGVSQTFRGYSFLKNNENQTNQQFIDQNRLSDAIIKQQFSQASNQPTDNFHPENIKSQLQQLSHQFPNIYNIPDDYIFTTGGQRSRTVSFANQSMLTEGIEQKNIYAMNFQGFNQLFSDIQIKANETEFNSYNAQFLKRWKMINEIDWENTGQSFITKFFKEKNSPYTQHLAGQTNKFSGKELSTWDYTNVQINMNKIPHMEENKITEQDLEADNEMIYKPPNQEKINVDQKITQILIQDQSQNLDKYTKNLIIYNDVINNVKSERKRAPKNQTKKIQSRQIDIIDNQINDKIINKDDPFSLTRGERRKPVQSVHTNQNPLQFGENRRRIDSNYSKKSGGDKDDHSNIAKQHQDKSAEPLRIKDKQQSLEPAIIKSNHLALDTGRLLSAKKQSIGKSYQTHREKRDLQQISESNFTTKGSIIKSSDKFASNTNSVSNSNFPSSPRSKLKSSVVQQQTEKRSTVGVNSKIQKSQTVTFSAGKDKQNVNFKSRNAGSGQQNIASTGSESKTFSKQGSVTQRRDSGKDLTSTPNPTTFKMKATQLEQINETEHLDYGNTDLQNQKSSSGIGHQLQKLLDSNNKAAVNKDVNLLSDEKRQKRAQGSVLSPPGKNEMDGKKPFLKGFSNSILTPKGARLKTRSLYDPATKILKKKDEEDKQAFDTTLQNSQQFEDKQPNNGQARSKSSSSFDDLEENVDEFMSNENQNFQKIKNPSLMSSIVNNSSKHIENSGHSSSVLQPNPSYFQSILMTPQHNHNTKTIASVNAKNHINQSAGKPTNITSLQTEFKEQSMTNTLSISPQRAKKNSMHTQFVPLPLSDLKTQKKNTNNLSPDNNEIDNQRKGKSRSVWMESTVLKNNNLLQIPMMSLQTQNDSLQPSEVASRLTTKIGHTQRIEEEEYEPVRVMMYNDKPVRQQSKESVQMKPSRSQKKFNNGLSGGNANNNNSGSQIGKIQKK</sequence>
<evidence type="ECO:0000256" key="9">
    <source>
        <dbReference type="ARBA" id="ARBA00047899"/>
    </source>
</evidence>
<evidence type="ECO:0000256" key="3">
    <source>
        <dbReference type="ARBA" id="ARBA00022527"/>
    </source>
</evidence>
<feature type="compositionally biased region" description="Low complexity" evidence="12">
    <location>
        <begin position="952"/>
        <end position="967"/>
    </location>
</feature>
<feature type="compositionally biased region" description="Polar residues" evidence="12">
    <location>
        <begin position="1184"/>
        <end position="1208"/>
    </location>
</feature>
<evidence type="ECO:0000259" key="14">
    <source>
        <dbReference type="PROSITE" id="PS51285"/>
    </source>
</evidence>
<dbReference type="PROSITE" id="PS50011">
    <property type="entry name" value="PROTEIN_KINASE_DOM"/>
    <property type="match status" value="1"/>
</dbReference>
<accession>A0A078AA59</accession>
<evidence type="ECO:0000256" key="4">
    <source>
        <dbReference type="ARBA" id="ARBA00022553"/>
    </source>
</evidence>
<feature type="region of interest" description="Disordered" evidence="12">
    <location>
        <begin position="1429"/>
        <end position="1473"/>
    </location>
</feature>
<comment type="catalytic activity">
    <reaction evidence="10">
        <text>L-seryl-[protein] + ATP = O-phospho-L-seryl-[protein] + ADP + H(+)</text>
        <dbReference type="Rhea" id="RHEA:17989"/>
        <dbReference type="Rhea" id="RHEA-COMP:9863"/>
        <dbReference type="Rhea" id="RHEA-COMP:11604"/>
        <dbReference type="ChEBI" id="CHEBI:15378"/>
        <dbReference type="ChEBI" id="CHEBI:29999"/>
        <dbReference type="ChEBI" id="CHEBI:30616"/>
        <dbReference type="ChEBI" id="CHEBI:83421"/>
        <dbReference type="ChEBI" id="CHEBI:456216"/>
        <dbReference type="EC" id="2.7.11.1"/>
    </reaction>
</comment>
<evidence type="ECO:0000256" key="1">
    <source>
        <dbReference type="ARBA" id="ARBA00009903"/>
    </source>
</evidence>
<dbReference type="SUPFAM" id="SSF56112">
    <property type="entry name" value="Protein kinase-like (PK-like)"/>
    <property type="match status" value="1"/>
</dbReference>
<dbReference type="FunFam" id="3.30.200.20:FF:000524">
    <property type="entry name" value="Non-specific serine/threonine protein kinase"/>
    <property type="match status" value="1"/>
</dbReference>
<dbReference type="PANTHER" id="PTHR24351">
    <property type="entry name" value="RIBOSOMAL PROTEIN S6 KINASE"/>
    <property type="match status" value="1"/>
</dbReference>
<dbReference type="PROSITE" id="PS51285">
    <property type="entry name" value="AGC_KINASE_CTER"/>
    <property type="match status" value="1"/>
</dbReference>
<comment type="catalytic activity">
    <reaction evidence="9">
        <text>L-threonyl-[protein] + ATP = O-phospho-L-threonyl-[protein] + ADP + H(+)</text>
        <dbReference type="Rhea" id="RHEA:46608"/>
        <dbReference type="Rhea" id="RHEA-COMP:11060"/>
        <dbReference type="Rhea" id="RHEA-COMP:11605"/>
        <dbReference type="ChEBI" id="CHEBI:15378"/>
        <dbReference type="ChEBI" id="CHEBI:30013"/>
        <dbReference type="ChEBI" id="CHEBI:30616"/>
        <dbReference type="ChEBI" id="CHEBI:61977"/>
        <dbReference type="ChEBI" id="CHEBI:456216"/>
        <dbReference type="EC" id="2.7.11.1"/>
    </reaction>
</comment>
<keyword evidence="3" id="KW-0723">Serine/threonine-protein kinase</keyword>
<dbReference type="InParanoid" id="A0A078AA59"/>
<feature type="compositionally biased region" description="Polar residues" evidence="12">
    <location>
        <begin position="1343"/>
        <end position="1352"/>
    </location>
</feature>
<keyword evidence="16" id="KW-1185">Reference proteome</keyword>
<gene>
    <name evidence="15" type="primary">Contig15776.g16817</name>
    <name evidence="15" type="ORF">STYLEM_8060</name>
</gene>
<feature type="compositionally biased region" description="Polar residues" evidence="12">
    <location>
        <begin position="1047"/>
        <end position="1056"/>
    </location>
</feature>
<dbReference type="InterPro" id="IPR017441">
    <property type="entry name" value="Protein_kinase_ATP_BS"/>
</dbReference>
<protein>
    <recommendedName>
        <fullName evidence="2">non-specific serine/threonine protein kinase</fullName>
        <ecNumber evidence="2">2.7.11.1</ecNumber>
    </recommendedName>
</protein>
<dbReference type="GO" id="GO:0004674">
    <property type="term" value="F:protein serine/threonine kinase activity"/>
    <property type="evidence" value="ECO:0007669"/>
    <property type="project" value="UniProtKB-KW"/>
</dbReference>
<evidence type="ECO:0000313" key="15">
    <source>
        <dbReference type="EMBL" id="CDW79074.1"/>
    </source>
</evidence>
<keyword evidence="5" id="KW-0808">Transferase</keyword>
<dbReference type="SMART" id="SM00133">
    <property type="entry name" value="S_TK_X"/>
    <property type="match status" value="1"/>
</dbReference>
<organism evidence="15 16">
    <name type="scientific">Stylonychia lemnae</name>
    <name type="common">Ciliate</name>
    <dbReference type="NCBI Taxonomy" id="5949"/>
    <lineage>
        <taxon>Eukaryota</taxon>
        <taxon>Sar</taxon>
        <taxon>Alveolata</taxon>
        <taxon>Ciliophora</taxon>
        <taxon>Intramacronucleata</taxon>
        <taxon>Spirotrichea</taxon>
        <taxon>Stichotrichia</taxon>
        <taxon>Sporadotrichida</taxon>
        <taxon>Oxytrichidae</taxon>
        <taxon>Stylonychinae</taxon>
        <taxon>Stylonychia</taxon>
    </lineage>
</organism>
<dbReference type="Gene3D" id="1.10.510.10">
    <property type="entry name" value="Transferase(Phosphotransferase) domain 1"/>
    <property type="match status" value="1"/>
</dbReference>
<dbReference type="GO" id="GO:0005524">
    <property type="term" value="F:ATP binding"/>
    <property type="evidence" value="ECO:0007669"/>
    <property type="project" value="UniProtKB-UniRule"/>
</dbReference>
<feature type="compositionally biased region" description="Polar residues" evidence="12">
    <location>
        <begin position="985"/>
        <end position="999"/>
    </location>
</feature>
<evidence type="ECO:0000313" key="16">
    <source>
        <dbReference type="Proteomes" id="UP000039865"/>
    </source>
</evidence>
<evidence type="ECO:0000256" key="12">
    <source>
        <dbReference type="SAM" id="MobiDB-lite"/>
    </source>
</evidence>
<feature type="region of interest" description="Disordered" evidence="12">
    <location>
        <begin position="1340"/>
        <end position="1364"/>
    </location>
</feature>
<dbReference type="InterPro" id="IPR045270">
    <property type="entry name" value="STKc_AGC"/>
</dbReference>
<dbReference type="InterPro" id="IPR011009">
    <property type="entry name" value="Kinase-like_dom_sf"/>
</dbReference>
<feature type="region of interest" description="Disordered" evidence="12">
    <location>
        <begin position="1184"/>
        <end position="1211"/>
    </location>
</feature>
<dbReference type="PROSITE" id="PS00107">
    <property type="entry name" value="PROTEIN_KINASE_ATP"/>
    <property type="match status" value="1"/>
</dbReference>
<feature type="region of interest" description="Disordered" evidence="12">
    <location>
        <begin position="950"/>
        <end position="1058"/>
    </location>
</feature>
<dbReference type="PROSITE" id="PS00108">
    <property type="entry name" value="PROTEIN_KINASE_ST"/>
    <property type="match status" value="1"/>
</dbReference>
<dbReference type="Proteomes" id="UP000039865">
    <property type="component" value="Unassembled WGS sequence"/>
</dbReference>
<feature type="compositionally biased region" description="Basic and acidic residues" evidence="12">
    <location>
        <begin position="818"/>
        <end position="831"/>
    </location>
</feature>
<feature type="binding site" evidence="11">
    <location>
        <position position="171"/>
    </location>
    <ligand>
        <name>ATP</name>
        <dbReference type="ChEBI" id="CHEBI:30616"/>
    </ligand>
</feature>
<feature type="compositionally biased region" description="Low complexity" evidence="12">
    <location>
        <begin position="1450"/>
        <end position="1465"/>
    </location>
</feature>
<dbReference type="Gene3D" id="3.30.200.20">
    <property type="entry name" value="Phosphorylase Kinase, domain 1"/>
    <property type="match status" value="1"/>
</dbReference>
<feature type="region of interest" description="Disordered" evidence="12">
    <location>
        <begin position="818"/>
        <end position="884"/>
    </location>
</feature>
<evidence type="ECO:0000256" key="2">
    <source>
        <dbReference type="ARBA" id="ARBA00012513"/>
    </source>
</evidence>
<dbReference type="InterPro" id="IPR000961">
    <property type="entry name" value="AGC-kinase_C"/>
</dbReference>
<feature type="compositionally biased region" description="Polar residues" evidence="12">
    <location>
        <begin position="1007"/>
        <end position="1039"/>
    </location>
</feature>
<feature type="domain" description="Protein kinase" evidence="13">
    <location>
        <begin position="142"/>
        <end position="399"/>
    </location>
</feature>
<dbReference type="EMBL" id="CCKQ01007666">
    <property type="protein sequence ID" value="CDW79074.1"/>
    <property type="molecule type" value="Genomic_DNA"/>
</dbReference>
<comment type="similarity">
    <text evidence="1">Belongs to the protein kinase superfamily. AGC Ser/Thr protein kinase family.</text>
</comment>
<evidence type="ECO:0000256" key="8">
    <source>
        <dbReference type="ARBA" id="ARBA00022840"/>
    </source>
</evidence>
<dbReference type="InterPro" id="IPR008271">
    <property type="entry name" value="Ser/Thr_kinase_AS"/>
</dbReference>
<evidence type="ECO:0000259" key="13">
    <source>
        <dbReference type="PROSITE" id="PS50011"/>
    </source>
</evidence>
<keyword evidence="7 15" id="KW-0418">Kinase</keyword>
<feature type="region of interest" description="Disordered" evidence="12">
    <location>
        <begin position="1110"/>
        <end position="1139"/>
    </location>
</feature>
<keyword evidence="6 11" id="KW-0547">Nucleotide-binding</keyword>
<reference evidence="15 16" key="1">
    <citation type="submission" date="2014-06" db="EMBL/GenBank/DDBJ databases">
        <authorList>
            <person name="Swart Estienne"/>
        </authorList>
    </citation>
    <scope>NUCLEOTIDE SEQUENCE [LARGE SCALE GENOMIC DNA]</scope>
    <source>
        <strain evidence="15 16">130c</strain>
    </source>
</reference>